<evidence type="ECO:0000259" key="1">
    <source>
        <dbReference type="PROSITE" id="PS51819"/>
    </source>
</evidence>
<dbReference type="SUPFAM" id="SSF54593">
    <property type="entry name" value="Glyoxalase/Bleomycin resistance protein/Dihydroxybiphenyl dioxygenase"/>
    <property type="match status" value="2"/>
</dbReference>
<sequence>MTVGAAPPRPGTPCWASLMVHDLAGSQEFYRSLFGWEFEEGPRQLGLYVRALHEGRPVAGVGEIAADLQRPSAWLPYIATANADATTAMIRDCGGTLAVGPLDAQQVGRLAIAADVCGGAFGVWEGRTYHGAPFQETPGAPAWTELITPETSLVSKFYSMVFGYEAVPTPALPQGTDHLTLRLGGRSVAGIAGVGSDLPHDRGPHWMTYFSVRDLDRDAVRVGELGGRLLKEPHDTPFGVVAAVEDPEGAPFALVDPSRRRPAEG</sequence>
<dbReference type="InterPro" id="IPR052164">
    <property type="entry name" value="Anthracycline_SecMetBiosynth"/>
</dbReference>
<dbReference type="Pfam" id="PF18029">
    <property type="entry name" value="Glyoxalase_6"/>
    <property type="match status" value="1"/>
</dbReference>
<name>A0A1I6PXC0_9ACTN</name>
<protein>
    <recommendedName>
        <fullName evidence="1">VOC domain-containing protein</fullName>
    </recommendedName>
</protein>
<dbReference type="InterPro" id="IPR029068">
    <property type="entry name" value="Glyas_Bleomycin-R_OHBP_Dase"/>
</dbReference>
<dbReference type="Proteomes" id="UP000198873">
    <property type="component" value="Unassembled WGS sequence"/>
</dbReference>
<organism evidence="2 3">
    <name type="scientific">Streptomyces harbinensis</name>
    <dbReference type="NCBI Taxonomy" id="1176198"/>
    <lineage>
        <taxon>Bacteria</taxon>
        <taxon>Bacillati</taxon>
        <taxon>Actinomycetota</taxon>
        <taxon>Actinomycetes</taxon>
        <taxon>Kitasatosporales</taxon>
        <taxon>Streptomycetaceae</taxon>
        <taxon>Streptomyces</taxon>
    </lineage>
</organism>
<dbReference type="AlphaFoldDB" id="A0A1I6PXC0"/>
<proteinExistence type="predicted"/>
<dbReference type="PANTHER" id="PTHR33993">
    <property type="entry name" value="GLYOXALASE-RELATED"/>
    <property type="match status" value="1"/>
</dbReference>
<dbReference type="CDD" id="cd07247">
    <property type="entry name" value="SgaA_N_like"/>
    <property type="match status" value="1"/>
</dbReference>
<dbReference type="RefSeq" id="WP_026047674.1">
    <property type="nucleotide sequence ID" value="NZ_FPAB01000001.1"/>
</dbReference>
<dbReference type="PROSITE" id="PS51819">
    <property type="entry name" value="VOC"/>
    <property type="match status" value="1"/>
</dbReference>
<dbReference type="EMBL" id="FPAB01000001">
    <property type="protein sequence ID" value="SFS44844.1"/>
    <property type="molecule type" value="Genomic_DNA"/>
</dbReference>
<keyword evidence="3" id="KW-1185">Reference proteome</keyword>
<feature type="domain" description="VOC" evidence="1">
    <location>
        <begin position="140"/>
        <end position="257"/>
    </location>
</feature>
<dbReference type="PANTHER" id="PTHR33993:SF10">
    <property type="entry name" value="CONSERVED PROTEIN"/>
    <property type="match status" value="1"/>
</dbReference>
<evidence type="ECO:0000313" key="3">
    <source>
        <dbReference type="Proteomes" id="UP000198873"/>
    </source>
</evidence>
<dbReference type="InterPro" id="IPR041581">
    <property type="entry name" value="Glyoxalase_6"/>
</dbReference>
<dbReference type="InterPro" id="IPR037523">
    <property type="entry name" value="VOC_core"/>
</dbReference>
<dbReference type="Gene3D" id="3.10.180.10">
    <property type="entry name" value="2,3-Dihydroxybiphenyl 1,2-Dioxygenase, domain 1"/>
    <property type="match status" value="2"/>
</dbReference>
<dbReference type="Pfam" id="PF22677">
    <property type="entry name" value="Ble-like_N"/>
    <property type="match status" value="1"/>
</dbReference>
<reference evidence="3" key="1">
    <citation type="submission" date="2016-10" db="EMBL/GenBank/DDBJ databases">
        <authorList>
            <person name="Varghese N."/>
            <person name="Submissions S."/>
        </authorList>
    </citation>
    <scope>NUCLEOTIDE SEQUENCE [LARGE SCALE GENOMIC DNA]</scope>
    <source>
        <strain evidence="3">CGMCC 4.7047</strain>
    </source>
</reference>
<accession>A0A1I6PXC0</accession>
<dbReference type="InterPro" id="IPR053863">
    <property type="entry name" value="Glyoxy/Ble-like_N"/>
</dbReference>
<evidence type="ECO:0000313" key="2">
    <source>
        <dbReference type="EMBL" id="SFS44844.1"/>
    </source>
</evidence>
<gene>
    <name evidence="2" type="ORF">SAMN05444716_101789</name>
</gene>